<organism evidence="3 4">
    <name type="scientific">Petrotoga olearia DSM 13574</name>
    <dbReference type="NCBI Taxonomy" id="1122955"/>
    <lineage>
        <taxon>Bacteria</taxon>
        <taxon>Thermotogati</taxon>
        <taxon>Thermotogota</taxon>
        <taxon>Thermotogae</taxon>
        <taxon>Petrotogales</taxon>
        <taxon>Petrotogaceae</taxon>
        <taxon>Petrotoga</taxon>
    </lineage>
</organism>
<evidence type="ECO:0000313" key="4">
    <source>
        <dbReference type="Proteomes" id="UP000236434"/>
    </source>
</evidence>
<dbReference type="InterPro" id="IPR004360">
    <property type="entry name" value="Glyas_Fos-R_dOase_dom"/>
</dbReference>
<dbReference type="InterPro" id="IPR051785">
    <property type="entry name" value="MMCE/EMCE_epimerase"/>
</dbReference>
<dbReference type="RefSeq" id="WP_169924893.1">
    <property type="nucleotide sequence ID" value="NZ_AZRL01000001.1"/>
</dbReference>
<dbReference type="GO" id="GO:0004493">
    <property type="term" value="F:methylmalonyl-CoA epimerase activity"/>
    <property type="evidence" value="ECO:0007669"/>
    <property type="project" value="TreeGrafter"/>
</dbReference>
<dbReference type="PANTHER" id="PTHR43048:SF3">
    <property type="entry name" value="METHYLMALONYL-COA EPIMERASE, MITOCHONDRIAL"/>
    <property type="match status" value="1"/>
</dbReference>
<name>A0A2K1P732_9BACT</name>
<protein>
    <recommendedName>
        <fullName evidence="2">VOC domain-containing protein</fullName>
    </recommendedName>
</protein>
<dbReference type="GO" id="GO:0046872">
    <property type="term" value="F:metal ion binding"/>
    <property type="evidence" value="ECO:0007669"/>
    <property type="project" value="UniProtKB-KW"/>
</dbReference>
<dbReference type="AlphaFoldDB" id="A0A2K1P732"/>
<dbReference type="InterPro" id="IPR037523">
    <property type="entry name" value="VOC_core"/>
</dbReference>
<evidence type="ECO:0000259" key="2">
    <source>
        <dbReference type="PROSITE" id="PS51819"/>
    </source>
</evidence>
<dbReference type="Gene3D" id="3.10.180.10">
    <property type="entry name" value="2,3-Dihydroxybiphenyl 1,2-Dioxygenase, domain 1"/>
    <property type="match status" value="1"/>
</dbReference>
<dbReference type="EMBL" id="AZRL01000001">
    <property type="protein sequence ID" value="PNR98608.1"/>
    <property type="molecule type" value="Genomic_DNA"/>
</dbReference>
<sequence length="135" mass="15569">MHFNFDHLAITVSDLEKSVGFYRDILGFRVLGKLVQDNGNFVIVYLDMGDKVLELFNFSEKGKYLATQNDKDMGIKHFAFKVKSVDQTFKYLREKGVEFTMEPTNAEGGVRIAFFKDPDNILIEIIEGELNLEKY</sequence>
<keyword evidence="1" id="KW-0479">Metal-binding</keyword>
<dbReference type="GO" id="GO:0046491">
    <property type="term" value="P:L-methylmalonyl-CoA metabolic process"/>
    <property type="evidence" value="ECO:0007669"/>
    <property type="project" value="TreeGrafter"/>
</dbReference>
<proteinExistence type="predicted"/>
<dbReference type="PROSITE" id="PS51819">
    <property type="entry name" value="VOC"/>
    <property type="match status" value="1"/>
</dbReference>
<feature type="domain" description="VOC" evidence="2">
    <location>
        <begin position="4"/>
        <end position="128"/>
    </location>
</feature>
<gene>
    <name evidence="3" type="ORF">X929_00225</name>
</gene>
<comment type="caution">
    <text evidence="3">The sequence shown here is derived from an EMBL/GenBank/DDBJ whole genome shotgun (WGS) entry which is preliminary data.</text>
</comment>
<evidence type="ECO:0000256" key="1">
    <source>
        <dbReference type="ARBA" id="ARBA00022723"/>
    </source>
</evidence>
<reference evidence="3 4" key="1">
    <citation type="submission" date="2013-12" db="EMBL/GenBank/DDBJ databases">
        <title>Comparative genomics of Petrotoga isolates.</title>
        <authorList>
            <person name="Nesbo C.L."/>
            <person name="Charchuk R."/>
            <person name="Chow K."/>
        </authorList>
    </citation>
    <scope>NUCLEOTIDE SEQUENCE [LARGE SCALE GENOMIC DNA]</scope>
    <source>
        <strain evidence="3 4">DSM 13574</strain>
    </source>
</reference>
<evidence type="ECO:0000313" key="3">
    <source>
        <dbReference type="EMBL" id="PNR98608.1"/>
    </source>
</evidence>
<dbReference type="Pfam" id="PF00903">
    <property type="entry name" value="Glyoxalase"/>
    <property type="match status" value="1"/>
</dbReference>
<dbReference type="InterPro" id="IPR029068">
    <property type="entry name" value="Glyas_Bleomycin-R_OHBP_Dase"/>
</dbReference>
<accession>A0A2K1P732</accession>
<dbReference type="PANTHER" id="PTHR43048">
    <property type="entry name" value="METHYLMALONYL-COA EPIMERASE"/>
    <property type="match status" value="1"/>
</dbReference>
<dbReference type="Proteomes" id="UP000236434">
    <property type="component" value="Unassembled WGS sequence"/>
</dbReference>
<dbReference type="SUPFAM" id="SSF54593">
    <property type="entry name" value="Glyoxalase/Bleomycin resistance protein/Dihydroxybiphenyl dioxygenase"/>
    <property type="match status" value="1"/>
</dbReference>